<evidence type="ECO:0008006" key="5">
    <source>
        <dbReference type="Google" id="ProtNLM"/>
    </source>
</evidence>
<reference evidence="4" key="1">
    <citation type="journal article" date="2021" name="BMC Genomics">
        <title>Chromosome-level genome assembly and manually-curated proteome of model necrotroph Parastagonospora nodorum Sn15 reveals a genome-wide trove of candidate effector homologs, and redundancy of virulence-related functions within an accessory chromosome.</title>
        <authorList>
            <person name="Bertazzoni S."/>
            <person name="Jones D.A.B."/>
            <person name="Phan H.T."/>
            <person name="Tan K.-C."/>
            <person name="Hane J.K."/>
        </authorList>
    </citation>
    <scope>NUCLEOTIDE SEQUENCE [LARGE SCALE GENOMIC DNA]</scope>
    <source>
        <strain evidence="4">SN15 / ATCC MYA-4574 / FGSC 10173)</strain>
    </source>
</reference>
<proteinExistence type="inferred from homology"/>
<dbReference type="Proteomes" id="UP000663193">
    <property type="component" value="Chromosome 5"/>
</dbReference>
<dbReference type="PANTHER" id="PTHR31495">
    <property type="entry name" value="PEROXYGENASE 3-RELATED"/>
    <property type="match status" value="1"/>
</dbReference>
<dbReference type="EMBL" id="CP069027">
    <property type="protein sequence ID" value="QRC94721.1"/>
    <property type="molecule type" value="Genomic_DNA"/>
</dbReference>
<protein>
    <recommendedName>
        <fullName evidence="5">EF-hand domain-containing protein</fullName>
    </recommendedName>
</protein>
<comment type="similarity">
    <text evidence="1">Belongs to the caleosin family.</text>
</comment>
<evidence type="ECO:0000313" key="4">
    <source>
        <dbReference type="Proteomes" id="UP000663193"/>
    </source>
</evidence>
<dbReference type="AlphaFoldDB" id="A0A7U2EX34"/>
<evidence type="ECO:0000256" key="1">
    <source>
        <dbReference type="ARBA" id="ARBA00006765"/>
    </source>
</evidence>
<dbReference type="VEuPathDB" id="FungiDB:JI435_148760"/>
<keyword evidence="2" id="KW-1133">Transmembrane helix</keyword>
<dbReference type="InterPro" id="IPR007736">
    <property type="entry name" value="Caleosin-related"/>
</dbReference>
<dbReference type="Pfam" id="PF05042">
    <property type="entry name" value="Caleosin"/>
    <property type="match status" value="1"/>
</dbReference>
<keyword evidence="4" id="KW-1185">Reference proteome</keyword>
<evidence type="ECO:0000256" key="2">
    <source>
        <dbReference type="SAM" id="Phobius"/>
    </source>
</evidence>
<dbReference type="OrthoDB" id="640742at2759"/>
<dbReference type="PANTHER" id="PTHR31495:SF0">
    <property type="entry name" value="BINDING PROTEIN CALEOSIN, PUTATIVE (AFU_ORTHOLOGUE AFUA_5G13750)-RELATED"/>
    <property type="match status" value="1"/>
</dbReference>
<organism evidence="3 4">
    <name type="scientific">Phaeosphaeria nodorum (strain SN15 / ATCC MYA-4574 / FGSC 10173)</name>
    <name type="common">Glume blotch fungus</name>
    <name type="synonym">Parastagonospora nodorum</name>
    <dbReference type="NCBI Taxonomy" id="321614"/>
    <lineage>
        <taxon>Eukaryota</taxon>
        <taxon>Fungi</taxon>
        <taxon>Dikarya</taxon>
        <taxon>Ascomycota</taxon>
        <taxon>Pezizomycotina</taxon>
        <taxon>Dothideomycetes</taxon>
        <taxon>Pleosporomycetidae</taxon>
        <taxon>Pleosporales</taxon>
        <taxon>Pleosporineae</taxon>
        <taxon>Phaeosphaeriaceae</taxon>
        <taxon>Parastagonospora</taxon>
    </lineage>
</organism>
<keyword evidence="2" id="KW-0472">Membrane</keyword>
<feature type="transmembrane region" description="Helical" evidence="2">
    <location>
        <begin position="110"/>
        <end position="130"/>
    </location>
</feature>
<keyword evidence="2" id="KW-0812">Transmembrane</keyword>
<evidence type="ECO:0000313" key="3">
    <source>
        <dbReference type="EMBL" id="QRC94721.1"/>
    </source>
</evidence>
<gene>
    <name evidence="3" type="ORF">JI435_148760</name>
</gene>
<name>A0A7U2EX34_PHANO</name>
<sequence>MSERKKLRNHVNGYTNGDNAEYIIPTSIPQEPVSVQRTPWIPPKDSKLIHPGTARANLAATHDKPYGTTENKWSEKHAHQTVLQQHVDFFDQDRDGIISPYDTFIGFHRVGFGIVLSIIAAFIIHINFSYPTSTSWLPDPLFRINMVNMHRTKHGGDTGAYDNEGRFVPQKFEEIFSKYAEGREWMTFWEGVDMLRGQRNVNDIIGWGGATFEWGATYLMLWPADGKMHKEDIRATFDGSIFYVIAERRAKGLKATPTTQ</sequence>
<accession>A0A7U2EX34</accession>